<evidence type="ECO:0000313" key="1">
    <source>
        <dbReference type="EMBL" id="GJD93399.1"/>
    </source>
</evidence>
<reference evidence="1" key="1">
    <citation type="journal article" date="2021" name="Front. Microbiol.">
        <title>Comprehensive Comparative Genomics and Phenotyping of Methylobacterium Species.</title>
        <authorList>
            <person name="Alessa O."/>
            <person name="Ogura Y."/>
            <person name="Fujitani Y."/>
            <person name="Takami H."/>
            <person name="Hayashi T."/>
            <person name="Sahin N."/>
            <person name="Tani A."/>
        </authorList>
    </citation>
    <scope>NUCLEOTIDE SEQUENCE</scope>
    <source>
        <strain evidence="1">DSM 19015</strain>
    </source>
</reference>
<accession>A0ABQ4RRQ9</accession>
<sequence length="122" mass="12953">MKVSATEKAAAAWGPAIPDEVRELALYVDRNTGAAAAKAIGYSPAVVSHLLSARYPGDHDAVFAKIRGALMGEVVICPVLGEIGRDRCLNEQKMPFATSNSARARVYRACRSGCPHSRLKGA</sequence>
<dbReference type="Proteomes" id="UP001055125">
    <property type="component" value="Unassembled WGS sequence"/>
</dbReference>
<dbReference type="Gene3D" id="1.10.260.40">
    <property type="entry name" value="lambda repressor-like DNA-binding domains"/>
    <property type="match status" value="1"/>
</dbReference>
<comment type="caution">
    <text evidence="1">The sequence shown here is derived from an EMBL/GenBank/DDBJ whole genome shotgun (WGS) entry which is preliminary data.</text>
</comment>
<name>A0ABQ4RRQ9_9HYPH</name>
<evidence type="ECO:0000313" key="2">
    <source>
        <dbReference type="Proteomes" id="UP001055125"/>
    </source>
</evidence>
<organism evidence="1 2">
    <name type="scientific">Methylobacterium iners</name>
    <dbReference type="NCBI Taxonomy" id="418707"/>
    <lineage>
        <taxon>Bacteria</taxon>
        <taxon>Pseudomonadati</taxon>
        <taxon>Pseudomonadota</taxon>
        <taxon>Alphaproteobacteria</taxon>
        <taxon>Hyphomicrobiales</taxon>
        <taxon>Methylobacteriaceae</taxon>
        <taxon>Methylobacterium</taxon>
    </lineage>
</organism>
<gene>
    <name evidence="1" type="ORF">OCOJLMKI_0593</name>
</gene>
<dbReference type="RefSeq" id="WP_238242606.1">
    <property type="nucleotide sequence ID" value="NZ_BPQP01000008.1"/>
</dbReference>
<reference evidence="1" key="2">
    <citation type="submission" date="2021-08" db="EMBL/GenBank/DDBJ databases">
        <authorList>
            <person name="Tani A."/>
            <person name="Ola A."/>
            <person name="Ogura Y."/>
            <person name="Katsura K."/>
            <person name="Hayashi T."/>
        </authorList>
    </citation>
    <scope>NUCLEOTIDE SEQUENCE</scope>
    <source>
        <strain evidence="1">DSM 19015</strain>
    </source>
</reference>
<dbReference type="EMBL" id="BPQP01000008">
    <property type="protein sequence ID" value="GJD93399.1"/>
    <property type="molecule type" value="Genomic_DNA"/>
</dbReference>
<evidence type="ECO:0008006" key="3">
    <source>
        <dbReference type="Google" id="ProtNLM"/>
    </source>
</evidence>
<dbReference type="InterPro" id="IPR010982">
    <property type="entry name" value="Lambda_DNA-bd_dom_sf"/>
</dbReference>
<proteinExistence type="predicted"/>
<protein>
    <recommendedName>
        <fullName evidence="3">Transcriptional regulator</fullName>
    </recommendedName>
</protein>
<keyword evidence="2" id="KW-1185">Reference proteome</keyword>